<dbReference type="EMBL" id="JAPDHZ010000002">
    <property type="protein sequence ID" value="MDG0790657.1"/>
    <property type="molecule type" value="Genomic_DNA"/>
</dbReference>
<proteinExistence type="predicted"/>
<dbReference type="AlphaFoldDB" id="A0A9X4QM14"/>
<dbReference type="Proteomes" id="UP001153387">
    <property type="component" value="Unassembled WGS sequence"/>
</dbReference>
<accession>A0A9X4QM14</accession>
<gene>
    <name evidence="1" type="ORF">OMP38_07155</name>
</gene>
<evidence type="ECO:0000313" key="1">
    <source>
        <dbReference type="EMBL" id="MDG0790657.1"/>
    </source>
</evidence>
<keyword evidence="2" id="KW-1185">Reference proteome</keyword>
<evidence type="ECO:0000313" key="2">
    <source>
        <dbReference type="Proteomes" id="UP001153387"/>
    </source>
</evidence>
<protein>
    <submittedName>
        <fullName evidence="1">Uncharacterized protein</fullName>
    </submittedName>
</protein>
<organism evidence="1 2">
    <name type="scientific">Cohnella ginsengisoli</name>
    <dbReference type="NCBI Taxonomy" id="425004"/>
    <lineage>
        <taxon>Bacteria</taxon>
        <taxon>Bacillati</taxon>
        <taxon>Bacillota</taxon>
        <taxon>Bacilli</taxon>
        <taxon>Bacillales</taxon>
        <taxon>Paenibacillaceae</taxon>
        <taxon>Cohnella</taxon>
    </lineage>
</organism>
<name>A0A9X4QM14_9BACL</name>
<dbReference type="RefSeq" id="WP_277564464.1">
    <property type="nucleotide sequence ID" value="NZ_JAPDHZ010000002.1"/>
</dbReference>
<sequence>MVNTTTSSIQEIATDSRIDQDRSGITLVCTPASPTCGSGRIDIKLVLYQMYGGRRQELELESRFGF</sequence>
<comment type="caution">
    <text evidence="1">The sequence shown here is derived from an EMBL/GenBank/DDBJ whole genome shotgun (WGS) entry which is preliminary data.</text>
</comment>
<reference evidence="1 2" key="1">
    <citation type="submission" date="2022-10" db="EMBL/GenBank/DDBJ databases">
        <title>Comparative genomic analysis of Cohnella hashimotonis sp. nov., isolated from the International Space Station.</title>
        <authorList>
            <person name="Simpson A."/>
            <person name="Venkateswaran K."/>
        </authorList>
    </citation>
    <scope>NUCLEOTIDE SEQUENCE [LARGE SCALE GENOMIC DNA]</scope>
    <source>
        <strain evidence="1 2">DSM 18997</strain>
    </source>
</reference>